<proteinExistence type="inferred from homology"/>
<keyword evidence="4 6" id="KW-0378">Hydrolase</keyword>
<dbReference type="AlphaFoldDB" id="A0A1J5S610"/>
<dbReference type="InterPro" id="IPR017853">
    <property type="entry name" value="GH"/>
</dbReference>
<comment type="similarity">
    <text evidence="2">Belongs to the glycosyl hydrolase 53 family.</text>
</comment>
<evidence type="ECO:0000313" key="6">
    <source>
        <dbReference type="EMBL" id="OIR03727.1"/>
    </source>
</evidence>
<comment type="caution">
    <text evidence="6">The sequence shown here is derived from an EMBL/GenBank/DDBJ whole genome shotgun (WGS) entry which is preliminary data.</text>
</comment>
<dbReference type="Gene3D" id="3.20.20.80">
    <property type="entry name" value="Glycosidases"/>
    <property type="match status" value="1"/>
</dbReference>
<keyword evidence="5 6" id="KW-0326">Glycosidase</keyword>
<dbReference type="EMBL" id="MLJW01000063">
    <property type="protein sequence ID" value="OIR03727.1"/>
    <property type="molecule type" value="Genomic_DNA"/>
</dbReference>
<dbReference type="Pfam" id="PF07745">
    <property type="entry name" value="Glyco_hydro_53"/>
    <property type="match status" value="1"/>
</dbReference>
<sequence>MKIPPLLVGALIALVAIALPSHATASPAFALGADISWVTQMESSGVKFYDAGGTQQDCFALMKSLGMNSIRLRVWVNPAGGWCGQDDVVAKAKRAAALGMHILIDFHYSDSWADPGKQNVPAAWIGADINQLATDVAAHTTAVLSALKAAGVTPDWVQIGNETNSGMLWPLGSTSSGFANFTLLVNAGNDAAKAVFPSVKTIVHISNGYDDSLFRWMFDGLTAAGARFDVIGMSLYPDSTDWPEKDSECLDTMNDMVARYGKQVMVCEVGMDSSAVQPSRAFLADIIAKTRSVAGGAGLGVFYWEPECYGGWQGYTKGAFDSTGKPTLALNAFKVAASAGARSTFTSISSRSYVGTGDNIEVAGFVISGSSPKTVLIRASGPALTPYGVSGVLSDPMLELYDQVGPTLIASDDNWGDNPSMAAAIATVGKRVGAFAWPAGSKDAALLVTLDPGIYTAQVKGVNGATGVTLMEVYDAD</sequence>
<evidence type="ECO:0000256" key="2">
    <source>
        <dbReference type="ARBA" id="ARBA00010687"/>
    </source>
</evidence>
<name>A0A1J5S610_9ZZZZ</name>
<dbReference type="EC" id="3.2.1.89" evidence="3"/>
<dbReference type="GO" id="GO:0015926">
    <property type="term" value="F:glucosidase activity"/>
    <property type="evidence" value="ECO:0007669"/>
    <property type="project" value="InterPro"/>
</dbReference>
<reference evidence="6" key="1">
    <citation type="submission" date="2016-10" db="EMBL/GenBank/DDBJ databases">
        <title>Sequence of Gallionella enrichment culture.</title>
        <authorList>
            <person name="Poehlein A."/>
            <person name="Muehling M."/>
            <person name="Daniel R."/>
        </authorList>
    </citation>
    <scope>NUCLEOTIDE SEQUENCE</scope>
</reference>
<dbReference type="PANTHER" id="PTHR34983">
    <property type="entry name" value="ARABINOGALACTAN ENDO-BETA-1,4-GALACTANASE A"/>
    <property type="match status" value="1"/>
</dbReference>
<dbReference type="PANTHER" id="PTHR34983:SF1">
    <property type="entry name" value="ARABINOGALACTAN ENDO-BETA-1,4-GALACTANASE A"/>
    <property type="match status" value="1"/>
</dbReference>
<evidence type="ECO:0000256" key="4">
    <source>
        <dbReference type="ARBA" id="ARBA00022801"/>
    </source>
</evidence>
<accession>A0A1J5S610</accession>
<evidence type="ECO:0000256" key="1">
    <source>
        <dbReference type="ARBA" id="ARBA00001695"/>
    </source>
</evidence>
<comment type="catalytic activity">
    <reaction evidence="1">
        <text>The enzyme specifically hydrolyzes (1-&gt;4)-beta-D-galactosidic linkages in type I arabinogalactans.</text>
        <dbReference type="EC" id="3.2.1.89"/>
    </reaction>
</comment>
<dbReference type="GO" id="GO:0045490">
    <property type="term" value="P:pectin catabolic process"/>
    <property type="evidence" value="ECO:0007669"/>
    <property type="project" value="TreeGrafter"/>
</dbReference>
<evidence type="ECO:0000256" key="5">
    <source>
        <dbReference type="ARBA" id="ARBA00023295"/>
    </source>
</evidence>
<dbReference type="SUPFAM" id="SSF51445">
    <property type="entry name" value="(Trans)glycosidases"/>
    <property type="match status" value="1"/>
</dbReference>
<evidence type="ECO:0000256" key="3">
    <source>
        <dbReference type="ARBA" id="ARBA00012556"/>
    </source>
</evidence>
<dbReference type="GO" id="GO:0031218">
    <property type="term" value="F:arabinogalactan endo-1,4-beta-galactosidase activity"/>
    <property type="evidence" value="ECO:0007669"/>
    <property type="project" value="UniProtKB-EC"/>
</dbReference>
<dbReference type="InterPro" id="IPR011683">
    <property type="entry name" value="Glyco_hydro_53"/>
</dbReference>
<organism evidence="6">
    <name type="scientific">mine drainage metagenome</name>
    <dbReference type="NCBI Taxonomy" id="410659"/>
    <lineage>
        <taxon>unclassified sequences</taxon>
        <taxon>metagenomes</taxon>
        <taxon>ecological metagenomes</taxon>
    </lineage>
</organism>
<protein>
    <recommendedName>
        <fullName evidence="3">arabinogalactan endo-beta-1,4-galactanase</fullName>
        <ecNumber evidence="3">3.2.1.89</ecNumber>
    </recommendedName>
</protein>
<gene>
    <name evidence="6" type="primary">ganB_5</name>
    <name evidence="6" type="ORF">GALL_141440</name>
</gene>